<keyword evidence="11" id="KW-0159">Chromosome partition</keyword>
<keyword evidence="10" id="KW-0498">Mitosis</keyword>
<reference evidence="20" key="1">
    <citation type="journal article" date="2015" name="PLoS Genet.">
        <title>The dynamic genome and transcriptome of the human fungal pathogen Blastomyces and close relative Emmonsia.</title>
        <authorList>
            <person name="Munoz J.F."/>
            <person name="Gauthier G.M."/>
            <person name="Desjardins C.A."/>
            <person name="Gallo J.E."/>
            <person name="Holder J."/>
            <person name="Sullivan T.D."/>
            <person name="Marty A.J."/>
            <person name="Carmen J.C."/>
            <person name="Chen Z."/>
            <person name="Ding L."/>
            <person name="Gujja S."/>
            <person name="Magrini V."/>
            <person name="Misas E."/>
            <person name="Mitreva M."/>
            <person name="Priest M."/>
            <person name="Saif S."/>
            <person name="Whiston E.A."/>
            <person name="Young S."/>
            <person name="Zeng Q."/>
            <person name="Goldman W.E."/>
            <person name="Mardis E.R."/>
            <person name="Taylor J.W."/>
            <person name="McEwen J.G."/>
            <person name="Clay O.K."/>
            <person name="Klein B.S."/>
            <person name="Cuomo C.A."/>
        </authorList>
    </citation>
    <scope>NUCLEOTIDE SEQUENCE [LARGE SCALE GENOMIC DNA]</scope>
    <source>
        <strain evidence="20">UAMH 3008</strain>
    </source>
</reference>
<evidence type="ECO:0000256" key="18">
    <source>
        <dbReference type="SAM" id="MobiDB-lite"/>
    </source>
</evidence>
<dbReference type="Proteomes" id="UP000034164">
    <property type="component" value="Unassembled WGS sequence"/>
</dbReference>
<evidence type="ECO:0000256" key="7">
    <source>
        <dbReference type="ARBA" id="ARBA00022490"/>
    </source>
</evidence>
<evidence type="ECO:0000313" key="19">
    <source>
        <dbReference type="EMBL" id="KKZ66773.1"/>
    </source>
</evidence>
<evidence type="ECO:0000256" key="17">
    <source>
        <dbReference type="ARBA" id="ARBA00030568"/>
    </source>
</evidence>
<keyword evidence="14" id="KW-0539">Nucleus</keyword>
<dbReference type="GO" id="GO:0000278">
    <property type="term" value="P:mitotic cell cycle"/>
    <property type="evidence" value="ECO:0007669"/>
    <property type="project" value="InterPro"/>
</dbReference>
<dbReference type="AlphaFoldDB" id="A0A0G2I8C6"/>
<evidence type="ECO:0000256" key="8">
    <source>
        <dbReference type="ARBA" id="ARBA00022618"/>
    </source>
</evidence>
<evidence type="ECO:0000256" key="14">
    <source>
        <dbReference type="ARBA" id="ARBA00023242"/>
    </source>
</evidence>
<dbReference type="InterPro" id="IPR013963">
    <property type="entry name" value="DASH_Dad2"/>
</dbReference>
<evidence type="ECO:0000256" key="11">
    <source>
        <dbReference type="ARBA" id="ARBA00022829"/>
    </source>
</evidence>
<keyword evidence="13" id="KW-0206">Cytoskeleton</keyword>
<evidence type="ECO:0000256" key="9">
    <source>
        <dbReference type="ARBA" id="ARBA00022701"/>
    </source>
</evidence>
<evidence type="ECO:0000256" key="3">
    <source>
        <dbReference type="ARBA" id="ARBA00004629"/>
    </source>
</evidence>
<keyword evidence="15" id="KW-0131">Cell cycle</keyword>
<keyword evidence="9" id="KW-0493">Microtubule</keyword>
<dbReference type="PANTHER" id="PTHR28036:SF1">
    <property type="entry name" value="DASH COMPLEX SUBUNIT DAD2"/>
    <property type="match status" value="1"/>
</dbReference>
<proteinExistence type="inferred from homology"/>
<evidence type="ECO:0000256" key="2">
    <source>
        <dbReference type="ARBA" id="ARBA00004186"/>
    </source>
</evidence>
<evidence type="ECO:0000256" key="5">
    <source>
        <dbReference type="ARBA" id="ARBA00020260"/>
    </source>
</evidence>
<dbReference type="EMBL" id="LCZI01000407">
    <property type="protein sequence ID" value="KKZ66773.1"/>
    <property type="molecule type" value="Genomic_DNA"/>
</dbReference>
<evidence type="ECO:0000256" key="12">
    <source>
        <dbReference type="ARBA" id="ARBA00022838"/>
    </source>
</evidence>
<evidence type="ECO:0000256" key="10">
    <source>
        <dbReference type="ARBA" id="ARBA00022776"/>
    </source>
</evidence>
<evidence type="ECO:0000313" key="20">
    <source>
        <dbReference type="Proteomes" id="UP000034164"/>
    </source>
</evidence>
<evidence type="ECO:0000256" key="4">
    <source>
        <dbReference type="ARBA" id="ARBA00005501"/>
    </source>
</evidence>
<evidence type="ECO:0000256" key="6">
    <source>
        <dbReference type="ARBA" id="ARBA00022454"/>
    </source>
</evidence>
<dbReference type="VEuPathDB" id="FungiDB:EMCG_07546"/>
<dbReference type="GO" id="GO:0051301">
    <property type="term" value="P:cell division"/>
    <property type="evidence" value="ECO:0007669"/>
    <property type="project" value="UniProtKB-KW"/>
</dbReference>
<comment type="subcellular location">
    <subcellularLocation>
        <location evidence="3">Chromosome</location>
        <location evidence="3">Centromere</location>
        <location evidence="3">Kinetochore</location>
    </subcellularLocation>
    <subcellularLocation>
        <location evidence="2">Cytoplasm</location>
        <location evidence="2">Cytoskeleton</location>
        <location evidence="2">Spindle</location>
    </subcellularLocation>
    <subcellularLocation>
        <location evidence="1">Nucleus</location>
    </subcellularLocation>
</comment>
<evidence type="ECO:0000256" key="15">
    <source>
        <dbReference type="ARBA" id="ARBA00023306"/>
    </source>
</evidence>
<feature type="region of interest" description="Disordered" evidence="18">
    <location>
        <begin position="1"/>
        <end position="32"/>
    </location>
</feature>
<evidence type="ECO:0000256" key="16">
    <source>
        <dbReference type="ARBA" id="ARBA00023328"/>
    </source>
</evidence>
<dbReference type="PANTHER" id="PTHR28036">
    <property type="entry name" value="DASH COMPLEX SUBUNIT DAD2"/>
    <property type="match status" value="1"/>
</dbReference>
<evidence type="ECO:0000256" key="13">
    <source>
        <dbReference type="ARBA" id="ARBA00023212"/>
    </source>
</evidence>
<keyword evidence="6" id="KW-0158">Chromosome</keyword>
<dbReference type="GO" id="GO:0042729">
    <property type="term" value="C:DASH complex"/>
    <property type="evidence" value="ECO:0007669"/>
    <property type="project" value="InterPro"/>
</dbReference>
<keyword evidence="7" id="KW-0963">Cytoplasm</keyword>
<comment type="similarity">
    <text evidence="4">Belongs to the DASH complex DAD2 family.</text>
</comment>
<protein>
    <recommendedName>
        <fullName evidence="5">DASH complex subunit DAD2</fullName>
    </recommendedName>
    <alternativeName>
        <fullName evidence="17">Outer kinetochore protein DAD2</fullName>
    </alternativeName>
</protein>
<feature type="compositionally biased region" description="Basic and acidic residues" evidence="18">
    <location>
        <begin position="103"/>
        <end position="119"/>
    </location>
</feature>
<keyword evidence="16" id="KW-0137">Centromere</keyword>
<dbReference type="OrthoDB" id="3230169at2759"/>
<dbReference type="Pfam" id="PF08654">
    <property type="entry name" value="DASH_Dad2"/>
    <property type="match status" value="1"/>
</dbReference>
<organism evidence="19 20">
    <name type="scientific">[Emmonsia] crescens</name>
    <dbReference type="NCBI Taxonomy" id="73230"/>
    <lineage>
        <taxon>Eukaryota</taxon>
        <taxon>Fungi</taxon>
        <taxon>Dikarya</taxon>
        <taxon>Ascomycota</taxon>
        <taxon>Pezizomycotina</taxon>
        <taxon>Eurotiomycetes</taxon>
        <taxon>Eurotiomycetidae</taxon>
        <taxon>Onygenales</taxon>
        <taxon>Ajellomycetaceae</taxon>
        <taxon>Emergomyces</taxon>
    </lineage>
</organism>
<dbReference type="GO" id="GO:1990023">
    <property type="term" value="C:mitotic spindle midzone"/>
    <property type="evidence" value="ECO:0007669"/>
    <property type="project" value="TreeGrafter"/>
</dbReference>
<comment type="caution">
    <text evidence="19">The sequence shown here is derived from an EMBL/GenBank/DDBJ whole genome shotgun (WGS) entry which is preliminary data.</text>
</comment>
<feature type="compositionally biased region" description="Basic and acidic residues" evidence="18">
    <location>
        <begin position="137"/>
        <end position="150"/>
    </location>
</feature>
<accession>A0A0G2I8C6</accession>
<sequence length="150" mass="15986">MSRPTAVFSSTGTSSSLRQSSIHPLSSQQSSPLAARIASKRLELENLRQLRDVSGALASQMEALEEKLTTLKDGTEAVACVMANWGNVLSAISMASSKVAAASERDPDTQGKETEKDGQRPPPLPSTLVRIPAEQTDTSRRTEGDHPGRA</sequence>
<dbReference type="GO" id="GO:0008608">
    <property type="term" value="P:attachment of spindle microtubules to kinetochore"/>
    <property type="evidence" value="ECO:0007669"/>
    <property type="project" value="TreeGrafter"/>
</dbReference>
<keyword evidence="12" id="KW-0995">Kinetochore</keyword>
<evidence type="ECO:0000256" key="1">
    <source>
        <dbReference type="ARBA" id="ARBA00004123"/>
    </source>
</evidence>
<dbReference type="GO" id="GO:0044732">
    <property type="term" value="C:mitotic spindle pole body"/>
    <property type="evidence" value="ECO:0007669"/>
    <property type="project" value="TreeGrafter"/>
</dbReference>
<dbReference type="GO" id="GO:0005874">
    <property type="term" value="C:microtubule"/>
    <property type="evidence" value="ECO:0007669"/>
    <property type="project" value="UniProtKB-KW"/>
</dbReference>
<gene>
    <name evidence="19" type="ORF">EMCG_07546</name>
</gene>
<keyword evidence="8" id="KW-0132">Cell division</keyword>
<name>A0A0G2I8C6_9EURO</name>
<feature type="region of interest" description="Disordered" evidence="18">
    <location>
        <begin position="98"/>
        <end position="150"/>
    </location>
</feature>
<feature type="compositionally biased region" description="Low complexity" evidence="18">
    <location>
        <begin position="9"/>
        <end position="32"/>
    </location>
</feature>